<evidence type="ECO:0000313" key="1">
    <source>
        <dbReference type="EMBL" id="RIV82980.1"/>
    </source>
</evidence>
<name>A0A3A1P342_9SPHN</name>
<evidence type="ECO:0000313" key="2">
    <source>
        <dbReference type="Proteomes" id="UP000265366"/>
    </source>
</evidence>
<dbReference type="Proteomes" id="UP000265366">
    <property type="component" value="Unassembled WGS sequence"/>
</dbReference>
<dbReference type="AlphaFoldDB" id="A0A3A1P342"/>
<proteinExistence type="predicted"/>
<sequence>MKASAGTRLIGRIVVYREVREFILARVAEQSPERLRVRRWLTSKGRWSHGLQRLQPSDVIAVLPKRASPPAILEQISAAQRKRDDDLRQVRRGFDADVRTILQSRSA</sequence>
<protein>
    <submittedName>
        <fullName evidence="1">Uncharacterized protein</fullName>
    </submittedName>
</protein>
<comment type="caution">
    <text evidence="1">The sequence shown here is derived from an EMBL/GenBank/DDBJ whole genome shotgun (WGS) entry which is preliminary data.</text>
</comment>
<accession>A0A3A1P342</accession>
<keyword evidence="2" id="KW-1185">Reference proteome</keyword>
<organism evidence="1 2">
    <name type="scientific">Aurantiacibacter xanthus</name>
    <dbReference type="NCBI Taxonomy" id="1784712"/>
    <lineage>
        <taxon>Bacteria</taxon>
        <taxon>Pseudomonadati</taxon>
        <taxon>Pseudomonadota</taxon>
        <taxon>Alphaproteobacteria</taxon>
        <taxon>Sphingomonadales</taxon>
        <taxon>Erythrobacteraceae</taxon>
        <taxon>Aurantiacibacter</taxon>
    </lineage>
</organism>
<dbReference type="EMBL" id="QXFM01000114">
    <property type="protein sequence ID" value="RIV82980.1"/>
    <property type="molecule type" value="Genomic_DNA"/>
</dbReference>
<gene>
    <name evidence="1" type="ORF">D2V17_14355</name>
</gene>
<dbReference type="RefSeq" id="WP_119593491.1">
    <property type="nucleotide sequence ID" value="NZ_QXFM01000114.1"/>
</dbReference>
<reference evidence="1 2" key="1">
    <citation type="submission" date="2018-08" db="EMBL/GenBank/DDBJ databases">
        <title>Erythrobacter zhengii sp.nov., a bacterium isolated from deep-sea sediment.</title>
        <authorList>
            <person name="Fang C."/>
            <person name="Wu Y.-H."/>
            <person name="Sun C."/>
            <person name="Wang H."/>
            <person name="Cheng H."/>
            <person name="Meng F.-X."/>
            <person name="Wang C.-S."/>
            <person name="Xu X.-W."/>
        </authorList>
    </citation>
    <scope>NUCLEOTIDE SEQUENCE [LARGE SCALE GENOMIC DNA]</scope>
    <source>
        <strain evidence="1 2">CCTCC AB 2015396</strain>
    </source>
</reference>